<sequence>MAYTVGGVPISLVAGFVGLVWLVRKKLIAIYVTPIVALRGPPSPSILYGNFQQLGKVADPTLLQKWMDDYGPTFLARLFILMPCLWTADPRAINHIITQSGKYFKPRDGRKQAAQILGESLIIAEGESHKRMRRVMNPAFGPAQVRELTSIFVEKATELREYWKSAMAKEGGTLRVNVIEDLSKTTLDVIGLAGFDHNLDSLKPGSERKELNAAIRHLFKKPPNMTVFRVLLDYAPWLNLFPDERLRNLIEAQKVMRRVARQLIEDKKAAIKASSEDDEHVGRGSVHGRDLLTLLIKANMASDIPVDQRLSDDEVLSRETRSFCDAQYIPSFLLAGHETTSVATTWALYALSESPRIQRKLREELLAVPTETPTMEDLHALPYLDQFVHETLRLYPPVTNTMRAANEDDVIPLGEPIIDKKGNVLHEIPVAKGTRIVIPILAVHRSKAIWGEDALEFKPERWENLPETVSSVPGVWGHLLTFLGGPHGCIGYRFSVTELKALLFALVREFEFELAVPHGDIVPMGLLVQRPVVRNELNKGSQMPMIIRPYQPS</sequence>
<proteinExistence type="inferred from homology"/>
<dbReference type="InterPro" id="IPR002403">
    <property type="entry name" value="Cyt_P450_E_grp-IV"/>
</dbReference>
<dbReference type="InterPro" id="IPR001128">
    <property type="entry name" value="Cyt_P450"/>
</dbReference>
<dbReference type="PANTHER" id="PTHR24305">
    <property type="entry name" value="CYTOCHROME P450"/>
    <property type="match status" value="1"/>
</dbReference>
<keyword evidence="8" id="KW-0503">Monooxygenase</keyword>
<reference evidence="11 12" key="1">
    <citation type="submission" date="2019-01" db="EMBL/GenBank/DDBJ databases">
        <title>Draft genome sequences of three monokaryotic isolates of the white-rot basidiomycete fungus Dichomitus squalens.</title>
        <authorList>
            <consortium name="DOE Joint Genome Institute"/>
            <person name="Lopez S.C."/>
            <person name="Andreopoulos B."/>
            <person name="Pangilinan J."/>
            <person name="Lipzen A."/>
            <person name="Riley R."/>
            <person name="Ahrendt S."/>
            <person name="Ng V."/>
            <person name="Barry K."/>
            <person name="Daum C."/>
            <person name="Grigoriev I.V."/>
            <person name="Hilden K.S."/>
            <person name="Makela M.R."/>
            <person name="de Vries R.P."/>
        </authorList>
    </citation>
    <scope>NUCLEOTIDE SEQUENCE [LARGE SCALE GENOMIC DNA]</scope>
    <source>
        <strain evidence="11 12">CBS 464.89</strain>
    </source>
</reference>
<comment type="similarity">
    <text evidence="3">Belongs to the cytochrome P450 family.</text>
</comment>
<feature type="transmembrane region" description="Helical" evidence="10">
    <location>
        <begin position="6"/>
        <end position="23"/>
    </location>
</feature>
<protein>
    <submittedName>
        <fullName evidence="11">Cytochrome P450</fullName>
    </submittedName>
</protein>
<evidence type="ECO:0000256" key="3">
    <source>
        <dbReference type="ARBA" id="ARBA00010617"/>
    </source>
</evidence>
<keyword evidence="10" id="KW-0812">Transmembrane</keyword>
<keyword evidence="12" id="KW-1185">Reference proteome</keyword>
<dbReference type="Gene3D" id="1.10.630.10">
    <property type="entry name" value="Cytochrome P450"/>
    <property type="match status" value="1"/>
</dbReference>
<dbReference type="GO" id="GO:0020037">
    <property type="term" value="F:heme binding"/>
    <property type="evidence" value="ECO:0007669"/>
    <property type="project" value="InterPro"/>
</dbReference>
<dbReference type="STRING" id="114155.A0A4Q9PLQ9"/>
<evidence type="ECO:0000256" key="6">
    <source>
        <dbReference type="ARBA" id="ARBA00023002"/>
    </source>
</evidence>
<evidence type="ECO:0000256" key="8">
    <source>
        <dbReference type="ARBA" id="ARBA00023033"/>
    </source>
</evidence>
<comment type="cofactor">
    <cofactor evidence="1 9">
        <name>heme</name>
        <dbReference type="ChEBI" id="CHEBI:30413"/>
    </cofactor>
</comment>
<evidence type="ECO:0000256" key="10">
    <source>
        <dbReference type="SAM" id="Phobius"/>
    </source>
</evidence>
<dbReference type="EMBL" id="ML145174">
    <property type="protein sequence ID" value="TBU55139.1"/>
    <property type="molecule type" value="Genomic_DNA"/>
</dbReference>
<dbReference type="GO" id="GO:0016705">
    <property type="term" value="F:oxidoreductase activity, acting on paired donors, with incorporation or reduction of molecular oxygen"/>
    <property type="evidence" value="ECO:0007669"/>
    <property type="project" value="InterPro"/>
</dbReference>
<dbReference type="CDD" id="cd11069">
    <property type="entry name" value="CYP_FUM15-like"/>
    <property type="match status" value="1"/>
</dbReference>
<dbReference type="Pfam" id="PF00067">
    <property type="entry name" value="p450"/>
    <property type="match status" value="1"/>
</dbReference>
<keyword evidence="10" id="KW-1133">Transmembrane helix</keyword>
<dbReference type="InterPro" id="IPR036396">
    <property type="entry name" value="Cyt_P450_sf"/>
</dbReference>
<evidence type="ECO:0000256" key="1">
    <source>
        <dbReference type="ARBA" id="ARBA00001971"/>
    </source>
</evidence>
<keyword evidence="6" id="KW-0560">Oxidoreductase</keyword>
<comment type="pathway">
    <text evidence="2">Secondary metabolite biosynthesis.</text>
</comment>
<evidence type="ECO:0000256" key="4">
    <source>
        <dbReference type="ARBA" id="ARBA00022617"/>
    </source>
</evidence>
<gene>
    <name evidence="11" type="ORF">BD310DRAFT_1030826</name>
</gene>
<keyword evidence="4 9" id="KW-0349">Heme</keyword>
<keyword evidence="10" id="KW-0472">Membrane</keyword>
<accession>A0A4Q9PLQ9</accession>
<organism evidence="11 12">
    <name type="scientific">Dichomitus squalens</name>
    <dbReference type="NCBI Taxonomy" id="114155"/>
    <lineage>
        <taxon>Eukaryota</taxon>
        <taxon>Fungi</taxon>
        <taxon>Dikarya</taxon>
        <taxon>Basidiomycota</taxon>
        <taxon>Agaricomycotina</taxon>
        <taxon>Agaricomycetes</taxon>
        <taxon>Polyporales</taxon>
        <taxon>Polyporaceae</taxon>
        <taxon>Dichomitus</taxon>
    </lineage>
</organism>
<keyword evidence="7 9" id="KW-0408">Iron</keyword>
<evidence type="ECO:0000313" key="12">
    <source>
        <dbReference type="Proteomes" id="UP000292082"/>
    </source>
</evidence>
<evidence type="ECO:0000256" key="9">
    <source>
        <dbReference type="PIRSR" id="PIRSR602403-1"/>
    </source>
</evidence>
<evidence type="ECO:0000256" key="5">
    <source>
        <dbReference type="ARBA" id="ARBA00022723"/>
    </source>
</evidence>
<dbReference type="Proteomes" id="UP000292082">
    <property type="component" value="Unassembled WGS sequence"/>
</dbReference>
<dbReference type="InterPro" id="IPR050121">
    <property type="entry name" value="Cytochrome_P450_monoxygenase"/>
</dbReference>
<feature type="binding site" description="axial binding residue" evidence="9">
    <location>
        <position position="489"/>
    </location>
    <ligand>
        <name>heme</name>
        <dbReference type="ChEBI" id="CHEBI:30413"/>
    </ligand>
    <ligandPart>
        <name>Fe</name>
        <dbReference type="ChEBI" id="CHEBI:18248"/>
    </ligandPart>
</feature>
<dbReference type="PANTHER" id="PTHR24305:SF166">
    <property type="entry name" value="CYTOCHROME P450 12A4, MITOCHONDRIAL-RELATED"/>
    <property type="match status" value="1"/>
</dbReference>
<dbReference type="SUPFAM" id="SSF48264">
    <property type="entry name" value="Cytochrome P450"/>
    <property type="match status" value="1"/>
</dbReference>
<name>A0A4Q9PLQ9_9APHY</name>
<evidence type="ECO:0000256" key="7">
    <source>
        <dbReference type="ARBA" id="ARBA00023004"/>
    </source>
</evidence>
<dbReference type="GO" id="GO:0005506">
    <property type="term" value="F:iron ion binding"/>
    <property type="evidence" value="ECO:0007669"/>
    <property type="project" value="InterPro"/>
</dbReference>
<evidence type="ECO:0000313" key="11">
    <source>
        <dbReference type="EMBL" id="TBU55139.1"/>
    </source>
</evidence>
<evidence type="ECO:0000256" key="2">
    <source>
        <dbReference type="ARBA" id="ARBA00005179"/>
    </source>
</evidence>
<dbReference type="PRINTS" id="PR00385">
    <property type="entry name" value="P450"/>
</dbReference>
<dbReference type="PRINTS" id="PR00465">
    <property type="entry name" value="EP450IV"/>
</dbReference>
<dbReference type="AlphaFoldDB" id="A0A4Q9PLQ9"/>
<keyword evidence="5 9" id="KW-0479">Metal-binding</keyword>
<dbReference type="GO" id="GO:0004497">
    <property type="term" value="F:monooxygenase activity"/>
    <property type="evidence" value="ECO:0007669"/>
    <property type="project" value="UniProtKB-KW"/>
</dbReference>